<organism evidence="2 3">
    <name type="scientific">Liparis tanakae</name>
    <name type="common">Tanaka's snailfish</name>
    <dbReference type="NCBI Taxonomy" id="230148"/>
    <lineage>
        <taxon>Eukaryota</taxon>
        <taxon>Metazoa</taxon>
        <taxon>Chordata</taxon>
        <taxon>Craniata</taxon>
        <taxon>Vertebrata</taxon>
        <taxon>Euteleostomi</taxon>
        <taxon>Actinopterygii</taxon>
        <taxon>Neopterygii</taxon>
        <taxon>Teleostei</taxon>
        <taxon>Neoteleostei</taxon>
        <taxon>Acanthomorphata</taxon>
        <taxon>Eupercaria</taxon>
        <taxon>Perciformes</taxon>
        <taxon>Cottioidei</taxon>
        <taxon>Cottales</taxon>
        <taxon>Liparidae</taxon>
        <taxon>Liparis</taxon>
    </lineage>
</organism>
<dbReference type="EMBL" id="SRLO01000720">
    <property type="protein sequence ID" value="TNN47904.1"/>
    <property type="molecule type" value="Genomic_DNA"/>
</dbReference>
<evidence type="ECO:0000256" key="1">
    <source>
        <dbReference type="SAM" id="MobiDB-lite"/>
    </source>
</evidence>
<feature type="compositionally biased region" description="Basic and acidic residues" evidence="1">
    <location>
        <begin position="10"/>
        <end position="21"/>
    </location>
</feature>
<evidence type="ECO:0000313" key="2">
    <source>
        <dbReference type="EMBL" id="TNN47904.1"/>
    </source>
</evidence>
<comment type="caution">
    <text evidence="2">The sequence shown here is derived from an EMBL/GenBank/DDBJ whole genome shotgun (WGS) entry which is preliminary data.</text>
</comment>
<feature type="region of interest" description="Disordered" evidence="1">
    <location>
        <begin position="1"/>
        <end position="68"/>
    </location>
</feature>
<feature type="region of interest" description="Disordered" evidence="1">
    <location>
        <begin position="103"/>
        <end position="151"/>
    </location>
</feature>
<name>A0A4Z2G539_9TELE</name>
<sequence>MRLHPPGAENIDRKRSKDPGDRLGGSFTYFWRRGSTPRRRGSEREASDSFSDNLSQNTGEALGSPSGPEAWEWFSVVKRRVGAGIFLFYPKNTQVFEMRAPEEWHHKQPSTPHHRLFHPSGPNELNTGKVFEERRFSPSPPPPSHGHPAQR</sequence>
<dbReference type="AlphaFoldDB" id="A0A4Z2G539"/>
<gene>
    <name evidence="2" type="ORF">EYF80_041905</name>
</gene>
<protein>
    <submittedName>
        <fullName evidence="2">Uncharacterized protein</fullName>
    </submittedName>
</protein>
<proteinExistence type="predicted"/>
<evidence type="ECO:0000313" key="3">
    <source>
        <dbReference type="Proteomes" id="UP000314294"/>
    </source>
</evidence>
<reference evidence="2 3" key="1">
    <citation type="submission" date="2019-03" db="EMBL/GenBank/DDBJ databases">
        <title>First draft genome of Liparis tanakae, snailfish: a comprehensive survey of snailfish specific genes.</title>
        <authorList>
            <person name="Kim W."/>
            <person name="Song I."/>
            <person name="Jeong J.-H."/>
            <person name="Kim D."/>
            <person name="Kim S."/>
            <person name="Ryu S."/>
            <person name="Song J.Y."/>
            <person name="Lee S.K."/>
        </authorList>
    </citation>
    <scope>NUCLEOTIDE SEQUENCE [LARGE SCALE GENOMIC DNA]</scope>
    <source>
        <tissue evidence="2">Muscle</tissue>
    </source>
</reference>
<accession>A0A4Z2G539</accession>
<feature type="compositionally biased region" description="Polar residues" evidence="1">
    <location>
        <begin position="48"/>
        <end position="59"/>
    </location>
</feature>
<keyword evidence="3" id="KW-1185">Reference proteome</keyword>
<dbReference type="Proteomes" id="UP000314294">
    <property type="component" value="Unassembled WGS sequence"/>
</dbReference>